<feature type="binding site" evidence="7">
    <location>
        <position position="166"/>
    </location>
    <ligand>
        <name>UDP-N-acetyl-alpha-D-muramoyl-L-alanyl-D-glutamate</name>
        <dbReference type="ChEBI" id="CHEBI:83900"/>
    </ligand>
</feature>
<dbReference type="GO" id="GO:0008360">
    <property type="term" value="P:regulation of cell shape"/>
    <property type="evidence" value="ECO:0007669"/>
    <property type="project" value="UniProtKB-KW"/>
</dbReference>
<keyword evidence="7" id="KW-0547">Nucleotide-binding</keyword>
<keyword evidence="7" id="KW-0460">Magnesium</keyword>
<dbReference type="AlphaFoldDB" id="A0A2W5N0L2"/>
<dbReference type="InterPro" id="IPR036615">
    <property type="entry name" value="Mur_ligase_C_dom_sf"/>
</dbReference>
<evidence type="ECO:0000259" key="10">
    <source>
        <dbReference type="Pfam" id="PF02875"/>
    </source>
</evidence>
<dbReference type="GO" id="GO:0008765">
    <property type="term" value="F:UDP-N-acetylmuramoylalanyl-D-glutamate-2,6-diaminopimelate ligase activity"/>
    <property type="evidence" value="ECO:0007669"/>
    <property type="project" value="UniProtKB-UniRule"/>
</dbReference>
<evidence type="ECO:0000313" key="12">
    <source>
        <dbReference type="EMBL" id="PZQ44445.1"/>
    </source>
</evidence>
<evidence type="ECO:0000256" key="6">
    <source>
        <dbReference type="ARBA" id="ARBA00023316"/>
    </source>
</evidence>
<feature type="binding site" evidence="7">
    <location>
        <begin position="388"/>
        <end position="391"/>
    </location>
    <ligand>
        <name>meso-2,6-diaminopimelate</name>
        <dbReference type="ChEBI" id="CHEBI:57791"/>
    </ligand>
</feature>
<feature type="binding site" evidence="7">
    <location>
        <position position="436"/>
    </location>
    <ligand>
        <name>meso-2,6-diaminopimelate</name>
        <dbReference type="ChEBI" id="CHEBI:57791"/>
    </ligand>
</feature>
<feature type="domain" description="Mur ligase N-terminal catalytic" evidence="9">
    <location>
        <begin position="2"/>
        <end position="78"/>
    </location>
</feature>
<dbReference type="EMBL" id="QFQB01000092">
    <property type="protein sequence ID" value="PZQ44445.1"/>
    <property type="molecule type" value="Genomic_DNA"/>
</dbReference>
<comment type="cofactor">
    <cofactor evidence="7">
        <name>Mg(2+)</name>
        <dbReference type="ChEBI" id="CHEBI:18420"/>
    </cofactor>
</comment>
<feature type="binding site" evidence="7">
    <location>
        <position position="168"/>
    </location>
    <ligand>
        <name>UDP-N-acetyl-alpha-D-muramoyl-L-alanyl-D-glutamate</name>
        <dbReference type="ChEBI" id="CHEBI:83900"/>
    </ligand>
</feature>
<dbReference type="UniPathway" id="UPA00219"/>
<dbReference type="Pfam" id="PF02875">
    <property type="entry name" value="Mur_ligase_C"/>
    <property type="match status" value="1"/>
</dbReference>
<feature type="binding site" evidence="7">
    <location>
        <position position="10"/>
    </location>
    <ligand>
        <name>UDP-N-acetyl-alpha-D-muramoyl-L-alanyl-D-glutamate</name>
        <dbReference type="ChEBI" id="CHEBI:83900"/>
    </ligand>
</feature>
<dbReference type="Gene3D" id="3.40.1190.10">
    <property type="entry name" value="Mur-like, catalytic domain"/>
    <property type="match status" value="1"/>
</dbReference>
<feature type="modified residue" description="N6-carboxylysine" evidence="7">
    <location>
        <position position="200"/>
    </location>
</feature>
<evidence type="ECO:0000256" key="7">
    <source>
        <dbReference type="HAMAP-Rule" id="MF_00208"/>
    </source>
</evidence>
<evidence type="ECO:0000256" key="1">
    <source>
        <dbReference type="ARBA" id="ARBA00005898"/>
    </source>
</evidence>
<dbReference type="InterPro" id="IPR036565">
    <property type="entry name" value="Mur-like_cat_sf"/>
</dbReference>
<comment type="caution">
    <text evidence="7">Lacks conserved residue(s) required for the propagation of feature annotation.</text>
</comment>
<dbReference type="Pfam" id="PF08245">
    <property type="entry name" value="Mur_ligase_M"/>
    <property type="match status" value="1"/>
</dbReference>
<dbReference type="SUPFAM" id="SSF53244">
    <property type="entry name" value="MurD-like peptide ligases, peptide-binding domain"/>
    <property type="match status" value="1"/>
</dbReference>
<dbReference type="GO" id="GO:0071555">
    <property type="term" value="P:cell wall organization"/>
    <property type="evidence" value="ECO:0007669"/>
    <property type="project" value="UniProtKB-KW"/>
</dbReference>
<dbReference type="Proteomes" id="UP000249417">
    <property type="component" value="Unassembled WGS sequence"/>
</dbReference>
<protein>
    <recommendedName>
        <fullName evidence="7">UDP-N-acetylmuramoyl-L-alanyl-D-glutamate--2,6-diaminopimelate ligase</fullName>
        <ecNumber evidence="7">6.3.2.13</ecNumber>
    </recommendedName>
    <alternativeName>
        <fullName evidence="7">Meso-A2pm-adding enzyme</fullName>
    </alternativeName>
    <alternativeName>
        <fullName evidence="7">Meso-diaminopimelate-adding enzyme</fullName>
    </alternativeName>
    <alternativeName>
        <fullName evidence="7">UDP-MurNAc-L-Ala-D-Glu:meso-diaminopimelate ligase</fullName>
    </alternativeName>
    <alternativeName>
        <fullName evidence="7">UDP-MurNAc-tripeptide synthetase</fullName>
    </alternativeName>
    <alternativeName>
        <fullName evidence="7">UDP-N-acetylmuramyl-tripeptide synthetase</fullName>
    </alternativeName>
</protein>
<dbReference type="Gene3D" id="3.40.1390.10">
    <property type="entry name" value="MurE/MurF, N-terminal domain"/>
    <property type="match status" value="1"/>
</dbReference>
<comment type="catalytic activity">
    <reaction evidence="7">
        <text>UDP-N-acetyl-alpha-D-muramoyl-L-alanyl-D-glutamate + meso-2,6-diaminopimelate + ATP = UDP-N-acetyl-alpha-D-muramoyl-L-alanyl-gamma-D-glutamyl-meso-2,6-diaminopimelate + ADP + phosphate + H(+)</text>
        <dbReference type="Rhea" id="RHEA:23676"/>
        <dbReference type="ChEBI" id="CHEBI:15378"/>
        <dbReference type="ChEBI" id="CHEBI:30616"/>
        <dbReference type="ChEBI" id="CHEBI:43474"/>
        <dbReference type="ChEBI" id="CHEBI:57791"/>
        <dbReference type="ChEBI" id="CHEBI:83900"/>
        <dbReference type="ChEBI" id="CHEBI:83905"/>
        <dbReference type="ChEBI" id="CHEBI:456216"/>
        <dbReference type="EC" id="6.3.2.13"/>
    </reaction>
</comment>
<dbReference type="GO" id="GO:0005737">
    <property type="term" value="C:cytoplasm"/>
    <property type="evidence" value="ECO:0007669"/>
    <property type="project" value="UniProtKB-SubCell"/>
</dbReference>
<feature type="binding site" evidence="7">
    <location>
        <begin position="90"/>
        <end position="96"/>
    </location>
    <ligand>
        <name>ATP</name>
        <dbReference type="ChEBI" id="CHEBI:30616"/>
    </ligand>
</feature>
<dbReference type="NCBIfam" id="NF001124">
    <property type="entry name" value="PRK00139.1-2"/>
    <property type="match status" value="1"/>
</dbReference>
<evidence type="ECO:0000256" key="3">
    <source>
        <dbReference type="ARBA" id="ARBA00022960"/>
    </source>
</evidence>
<comment type="subcellular location">
    <subcellularLocation>
        <location evidence="7 8">Cytoplasm</location>
    </subcellularLocation>
</comment>
<dbReference type="Gene3D" id="3.90.190.20">
    <property type="entry name" value="Mur ligase, C-terminal domain"/>
    <property type="match status" value="1"/>
</dbReference>
<feature type="binding site" evidence="7">
    <location>
        <position position="440"/>
    </location>
    <ligand>
        <name>meso-2,6-diaminopimelate</name>
        <dbReference type="ChEBI" id="CHEBI:57791"/>
    </ligand>
</feature>
<dbReference type="InterPro" id="IPR013221">
    <property type="entry name" value="Mur_ligase_cen"/>
</dbReference>
<keyword evidence="3 7" id="KW-0133">Cell shape</keyword>
<keyword evidence="6 7" id="KW-0961">Cell wall biogenesis/degradation</keyword>
<evidence type="ECO:0000259" key="9">
    <source>
        <dbReference type="Pfam" id="PF01225"/>
    </source>
</evidence>
<evidence type="ECO:0000256" key="8">
    <source>
        <dbReference type="RuleBase" id="RU004135"/>
    </source>
</evidence>
<dbReference type="SUPFAM" id="SSF63418">
    <property type="entry name" value="MurE/MurF N-terminal domain"/>
    <property type="match status" value="1"/>
</dbReference>
<keyword evidence="7" id="KW-0963">Cytoplasm</keyword>
<dbReference type="SUPFAM" id="SSF53623">
    <property type="entry name" value="MurD-like peptide ligases, catalytic domain"/>
    <property type="match status" value="1"/>
</dbReference>
<keyword evidence="4 7" id="KW-0573">Peptidoglycan synthesis</keyword>
<keyword evidence="2 7" id="KW-0132">Cell division</keyword>
<feature type="domain" description="Mur ligase C-terminal" evidence="10">
    <location>
        <begin position="314"/>
        <end position="438"/>
    </location>
</feature>
<dbReference type="InterPro" id="IPR005761">
    <property type="entry name" value="UDP-N-AcMur-Glu-dNH2Pim_ligase"/>
</dbReference>
<gene>
    <name evidence="7" type="primary">murE</name>
    <name evidence="12" type="ORF">DI551_10135</name>
</gene>
<evidence type="ECO:0000256" key="2">
    <source>
        <dbReference type="ARBA" id="ARBA00022618"/>
    </source>
</evidence>
<comment type="similarity">
    <text evidence="1 7">Belongs to the MurCDEF family. MurE subfamily.</text>
</comment>
<dbReference type="GO" id="GO:0005524">
    <property type="term" value="F:ATP binding"/>
    <property type="evidence" value="ECO:0007669"/>
    <property type="project" value="UniProtKB-UniRule"/>
</dbReference>
<dbReference type="InterPro" id="IPR000713">
    <property type="entry name" value="Mur_ligase_N"/>
</dbReference>
<comment type="pathway">
    <text evidence="7 8">Cell wall biogenesis; peptidoglycan biosynthesis.</text>
</comment>
<dbReference type="PANTHER" id="PTHR23135:SF4">
    <property type="entry name" value="UDP-N-ACETYLMURAMOYL-L-ALANYL-D-GLUTAMATE--2,6-DIAMINOPIMELATE LIGASE MURE HOMOLOG, CHLOROPLASTIC"/>
    <property type="match status" value="1"/>
</dbReference>
<dbReference type="NCBIfam" id="NF001126">
    <property type="entry name" value="PRK00139.1-4"/>
    <property type="match status" value="1"/>
</dbReference>
<dbReference type="InterPro" id="IPR035911">
    <property type="entry name" value="MurE/MurF_N"/>
</dbReference>
<evidence type="ECO:0000259" key="11">
    <source>
        <dbReference type="Pfam" id="PF08245"/>
    </source>
</evidence>
<dbReference type="NCBIfam" id="TIGR01085">
    <property type="entry name" value="murE"/>
    <property type="match status" value="1"/>
</dbReference>
<dbReference type="EC" id="6.3.2.13" evidence="7"/>
<proteinExistence type="inferred from homology"/>
<sequence length="469" mass="50065">MEITGITADSRRVRPGYLFAALPGSKADGAKFIQDAIMHGADAILAQKGTVLPEGTHAVLLTVDNPRKELARIAATFYDHQPEMIVAVTGTSGKTSTVSFTHQLWQLAGIMQSASLGTLGVRAPGMIRSGSLTTPDTVSLHAELADLAAAGVTHLAMEASSHGLDQYRLDGVHISAAAYTNLSRDHLDYHASMDEYFAAKSRLFSDVMKARGTAVLNANDDYFDKLESLCKARGHRVISFGDKAGDICIQRRTPCPSGQHVVLSVMGKTYEATVPLVGSFQIMNALCALGLVMADNDDIDALVPLLEKLQGVPGRLQLIPGHPEGAAIYVDYAHKPGAVEAVLNTLRPHTEGKMVCVLGCGGNRDAGKRPIMGRIASGLADVVIVTDDNPRDEDPEEIRAAIMEGAPDAIEIGDRRKAIEYAVEQLHKGDVLVIAGKGHEQGQIIGGRTEPFDDADIALKSIKRLTIEV</sequence>
<dbReference type="HAMAP" id="MF_00208">
    <property type="entry name" value="MurE"/>
    <property type="match status" value="1"/>
</dbReference>
<comment type="function">
    <text evidence="7">Catalyzes the addition of meso-diaminopimelic acid to the nucleotide precursor UDP-N-acetylmuramoyl-L-alanyl-D-glutamate (UMAG) in the biosynthesis of bacterial cell-wall peptidoglycan.</text>
</comment>
<reference evidence="12 13" key="1">
    <citation type="submission" date="2017-08" db="EMBL/GenBank/DDBJ databases">
        <title>Infants hospitalized years apart are colonized by the same room-sourced microbial strains.</title>
        <authorList>
            <person name="Brooks B."/>
            <person name="Olm M.R."/>
            <person name="Firek B.A."/>
            <person name="Baker R."/>
            <person name="Thomas B.C."/>
            <person name="Morowitz M.J."/>
            <person name="Banfield J.F."/>
        </authorList>
    </citation>
    <scope>NUCLEOTIDE SEQUENCE [LARGE SCALE GENOMIC DNA]</scope>
    <source>
        <strain evidence="12">S2_005_002_R2_29</strain>
    </source>
</reference>
<accession>A0A2W5N0L2</accession>
<dbReference type="GO" id="GO:0051301">
    <property type="term" value="P:cell division"/>
    <property type="evidence" value="ECO:0007669"/>
    <property type="project" value="UniProtKB-KW"/>
</dbReference>
<feature type="short sequence motif" description="Meso-diaminopimelate recognition motif" evidence="7">
    <location>
        <begin position="388"/>
        <end position="391"/>
    </location>
</feature>
<keyword evidence="7 12" id="KW-0436">Ligase</keyword>
<dbReference type="InterPro" id="IPR004101">
    <property type="entry name" value="Mur_ligase_C"/>
</dbReference>
<comment type="caution">
    <text evidence="12">The sequence shown here is derived from an EMBL/GenBank/DDBJ whole genome shotgun (WGS) entry which is preliminary data.</text>
</comment>
<evidence type="ECO:0000256" key="5">
    <source>
        <dbReference type="ARBA" id="ARBA00023306"/>
    </source>
</evidence>
<feature type="domain" description="Mur ligase central" evidence="11">
    <location>
        <begin position="88"/>
        <end position="291"/>
    </location>
</feature>
<keyword evidence="5 7" id="KW-0131">Cell cycle</keyword>
<feature type="binding site" evidence="7">
    <location>
        <begin position="133"/>
        <end position="134"/>
    </location>
    <ligand>
        <name>UDP-N-acetyl-alpha-D-muramoyl-L-alanyl-D-glutamate</name>
        <dbReference type="ChEBI" id="CHEBI:83900"/>
    </ligand>
</feature>
<organism evidence="12 13">
    <name type="scientific">Micavibrio aeruginosavorus</name>
    <dbReference type="NCBI Taxonomy" id="349221"/>
    <lineage>
        <taxon>Bacteria</taxon>
        <taxon>Pseudomonadati</taxon>
        <taxon>Bdellovibrionota</taxon>
        <taxon>Bdellovibrionia</taxon>
        <taxon>Bdellovibrionales</taxon>
        <taxon>Pseudobdellovibrionaceae</taxon>
        <taxon>Micavibrio</taxon>
    </lineage>
</organism>
<evidence type="ECO:0000313" key="13">
    <source>
        <dbReference type="Proteomes" id="UP000249417"/>
    </source>
</evidence>
<feature type="binding site" evidence="7">
    <location>
        <position position="160"/>
    </location>
    <ligand>
        <name>UDP-N-acetyl-alpha-D-muramoyl-L-alanyl-D-glutamate</name>
        <dbReference type="ChEBI" id="CHEBI:83900"/>
    </ligand>
</feature>
<dbReference type="Pfam" id="PF01225">
    <property type="entry name" value="Mur_ligase"/>
    <property type="match status" value="1"/>
</dbReference>
<evidence type="ECO:0000256" key="4">
    <source>
        <dbReference type="ARBA" id="ARBA00022984"/>
    </source>
</evidence>
<dbReference type="GO" id="GO:0000287">
    <property type="term" value="F:magnesium ion binding"/>
    <property type="evidence" value="ECO:0007669"/>
    <property type="project" value="UniProtKB-UniRule"/>
</dbReference>
<comment type="PTM">
    <text evidence="7">Carboxylation is probably crucial for Mg(2+) binding and, consequently, for the gamma-phosphate positioning of ATP.</text>
</comment>
<name>A0A2W5N0L2_9BACT</name>
<dbReference type="GO" id="GO:0009252">
    <property type="term" value="P:peptidoglycan biosynthetic process"/>
    <property type="evidence" value="ECO:0007669"/>
    <property type="project" value="UniProtKB-UniRule"/>
</dbReference>
<dbReference type="PANTHER" id="PTHR23135">
    <property type="entry name" value="MUR LIGASE FAMILY MEMBER"/>
    <property type="match status" value="1"/>
</dbReference>
<keyword evidence="7" id="KW-0067">ATP-binding</keyword>
<feature type="binding site" evidence="7">
    <location>
        <position position="364"/>
    </location>
    <ligand>
        <name>meso-2,6-diaminopimelate</name>
        <dbReference type="ChEBI" id="CHEBI:57791"/>
    </ligand>
</feature>